<dbReference type="Gene3D" id="3.30.1360.40">
    <property type="match status" value="1"/>
</dbReference>
<name>A0A0G0NCA1_9BACT</name>
<accession>A0A0G0NCA1</accession>
<gene>
    <name evidence="4" type="ORF">UT40_C0010G0007</name>
</gene>
<organism evidence="4 5">
    <name type="scientific">Candidatus Woesebacteria bacterium GW2011_GWA1_39_21b</name>
    <dbReference type="NCBI Taxonomy" id="1618551"/>
    <lineage>
        <taxon>Bacteria</taxon>
        <taxon>Candidatus Woeseibacteriota</taxon>
    </lineage>
</organism>
<evidence type="ECO:0000259" key="3">
    <source>
        <dbReference type="Pfam" id="PF01765"/>
    </source>
</evidence>
<dbReference type="PANTHER" id="PTHR20982:SF3">
    <property type="entry name" value="MITOCHONDRIAL RIBOSOME RECYCLING FACTOR PSEUDO 1"/>
    <property type="match status" value="1"/>
</dbReference>
<dbReference type="InterPro" id="IPR002661">
    <property type="entry name" value="Ribosome_recyc_fac"/>
</dbReference>
<comment type="caution">
    <text evidence="4">The sequence shown here is derived from an EMBL/GenBank/DDBJ whole genome shotgun (WGS) entry which is preliminary data.</text>
</comment>
<evidence type="ECO:0000313" key="4">
    <source>
        <dbReference type="EMBL" id="KKR13779.1"/>
    </source>
</evidence>
<dbReference type="SUPFAM" id="SSF55194">
    <property type="entry name" value="Ribosome recycling factor, RRF"/>
    <property type="match status" value="1"/>
</dbReference>
<dbReference type="PANTHER" id="PTHR20982">
    <property type="entry name" value="RIBOSOME RECYCLING FACTOR"/>
    <property type="match status" value="1"/>
</dbReference>
<dbReference type="CDD" id="cd00520">
    <property type="entry name" value="RRF"/>
    <property type="match status" value="1"/>
</dbReference>
<evidence type="ECO:0000313" key="5">
    <source>
        <dbReference type="Proteomes" id="UP000034690"/>
    </source>
</evidence>
<reference evidence="4 5" key="1">
    <citation type="journal article" date="2015" name="Nature">
        <title>rRNA introns, odd ribosomes, and small enigmatic genomes across a large radiation of phyla.</title>
        <authorList>
            <person name="Brown C.T."/>
            <person name="Hug L.A."/>
            <person name="Thomas B.C."/>
            <person name="Sharon I."/>
            <person name="Castelle C.J."/>
            <person name="Singh A."/>
            <person name="Wilkins M.J."/>
            <person name="Williams K.H."/>
            <person name="Banfield J.F."/>
        </authorList>
    </citation>
    <scope>NUCLEOTIDE SEQUENCE [LARGE SCALE GENOMIC DNA]</scope>
</reference>
<dbReference type="EMBL" id="LBWQ01000010">
    <property type="protein sequence ID" value="KKR13779.1"/>
    <property type="molecule type" value="Genomic_DNA"/>
</dbReference>
<dbReference type="AlphaFoldDB" id="A0A0G0NCA1"/>
<sequence length="184" mass="20833">MNEDDIRKKMQQVLGLVTGDISSIRTGRATPALVEDLSVAVYGGQQKLKIQELSTISTPDSQSLVIEPWDKSIIGEIRQGILAANIGLNPSIDGVVIRISLPPLTSEDRERYVKLLRAKLENGRIMIRQIRGDKMKDIKEAFEKKEVTEDEKFQQEKRLQEITDEYVEKIGEIGKAKEQELLQM</sequence>
<feature type="domain" description="Ribosome recycling factor" evidence="3">
    <location>
        <begin position="20"/>
        <end position="182"/>
    </location>
</feature>
<dbReference type="NCBIfam" id="TIGR00496">
    <property type="entry name" value="frr"/>
    <property type="match status" value="1"/>
</dbReference>
<dbReference type="FunFam" id="3.30.1360.40:FF:000001">
    <property type="entry name" value="Ribosome-recycling factor"/>
    <property type="match status" value="1"/>
</dbReference>
<dbReference type="Pfam" id="PF01765">
    <property type="entry name" value="RRF"/>
    <property type="match status" value="1"/>
</dbReference>
<dbReference type="PATRIC" id="fig|1618551.3.peg.503"/>
<keyword evidence="2" id="KW-0648">Protein biosynthesis</keyword>
<dbReference type="InterPro" id="IPR036191">
    <property type="entry name" value="RRF_sf"/>
</dbReference>
<proteinExistence type="inferred from homology"/>
<comment type="similarity">
    <text evidence="1">Belongs to the RRF family.</text>
</comment>
<dbReference type="Gene3D" id="1.10.132.20">
    <property type="entry name" value="Ribosome-recycling factor"/>
    <property type="match status" value="1"/>
</dbReference>
<dbReference type="GO" id="GO:0006412">
    <property type="term" value="P:translation"/>
    <property type="evidence" value="ECO:0007669"/>
    <property type="project" value="UniProtKB-KW"/>
</dbReference>
<evidence type="ECO:0000256" key="1">
    <source>
        <dbReference type="ARBA" id="ARBA00005912"/>
    </source>
</evidence>
<evidence type="ECO:0000256" key="2">
    <source>
        <dbReference type="ARBA" id="ARBA00022917"/>
    </source>
</evidence>
<dbReference type="Proteomes" id="UP000034690">
    <property type="component" value="Unassembled WGS sequence"/>
</dbReference>
<protein>
    <submittedName>
        <fullName evidence="4">Ribosome-recycling factor</fullName>
    </submittedName>
</protein>
<dbReference type="InterPro" id="IPR023584">
    <property type="entry name" value="Ribosome_recyc_fac_dom"/>
</dbReference>
<dbReference type="GO" id="GO:0043023">
    <property type="term" value="F:ribosomal large subunit binding"/>
    <property type="evidence" value="ECO:0007669"/>
    <property type="project" value="TreeGrafter"/>
</dbReference>